<dbReference type="Gene3D" id="3.10.105.10">
    <property type="entry name" value="Dipeptide-binding Protein, Domain 3"/>
    <property type="match status" value="1"/>
</dbReference>
<dbReference type="Proteomes" id="UP001321486">
    <property type="component" value="Chromosome"/>
</dbReference>
<dbReference type="EMBL" id="AP027732">
    <property type="protein sequence ID" value="BDZ51416.1"/>
    <property type="molecule type" value="Genomic_DNA"/>
</dbReference>
<accession>A0ABM8GSX4</accession>
<dbReference type="PANTHER" id="PTHR30290">
    <property type="entry name" value="PERIPLASMIC BINDING COMPONENT OF ABC TRANSPORTER"/>
    <property type="match status" value="1"/>
</dbReference>
<gene>
    <name evidence="5" type="ORF">GCM10025867_36570</name>
</gene>
<reference evidence="6" key="1">
    <citation type="journal article" date="2019" name="Int. J. Syst. Evol. Microbiol.">
        <title>The Global Catalogue of Microorganisms (GCM) 10K type strain sequencing project: providing services to taxonomists for standard genome sequencing and annotation.</title>
        <authorList>
            <consortium name="The Broad Institute Genomics Platform"/>
            <consortium name="The Broad Institute Genome Sequencing Center for Infectious Disease"/>
            <person name="Wu L."/>
            <person name="Ma J."/>
        </authorList>
    </citation>
    <scope>NUCLEOTIDE SEQUENCE [LARGE SCALE GENOMIC DNA]</scope>
    <source>
        <strain evidence="6">NBRC 108728</strain>
    </source>
</reference>
<dbReference type="InterPro" id="IPR039424">
    <property type="entry name" value="SBP_5"/>
</dbReference>
<name>A0ABM8GSX4_9MICO</name>
<sequence>MQDQKIVLVRRAGYDWGSTVRGNTGEAYLTKITFLVIPEAAARIGALQSGQVDAIAYPSSNNISEVSSSSNVFTAASAGVVYTLYPNVTNPLLAQLPVRQAIQRSIDRQEIKKVTLDATGTAATSIVSHTFPSYTNLSSQLTDSSKAVTSILTKAGWAKGSDGIWAKDGTRLSVDLQYSSPNYEQLFELIQQQLKANGIELTLKQLTAAQVTANQASGNWGLTYGNLTRPDPDVFLSSFTATYSNFITKDVDPALVKLIDDQSAEADSAERSADSKKIQKLIVSDGLGFPIEEATSVIATKKTVHGVRFTAPWWAIFGAAWIEK</sequence>
<proteinExistence type="inferred from homology"/>
<keyword evidence="6" id="KW-1185">Reference proteome</keyword>
<dbReference type="Gene3D" id="3.40.190.10">
    <property type="entry name" value="Periplasmic binding protein-like II"/>
    <property type="match status" value="1"/>
</dbReference>
<evidence type="ECO:0000256" key="2">
    <source>
        <dbReference type="ARBA" id="ARBA00022448"/>
    </source>
</evidence>
<keyword evidence="2" id="KW-0813">Transport</keyword>
<evidence type="ECO:0000313" key="6">
    <source>
        <dbReference type="Proteomes" id="UP001321486"/>
    </source>
</evidence>
<dbReference type="Pfam" id="PF00496">
    <property type="entry name" value="SBP_bac_5"/>
    <property type="match status" value="1"/>
</dbReference>
<comment type="similarity">
    <text evidence="1">Belongs to the bacterial solute-binding protein 5 family.</text>
</comment>
<evidence type="ECO:0000313" key="5">
    <source>
        <dbReference type="EMBL" id="BDZ51416.1"/>
    </source>
</evidence>
<protein>
    <recommendedName>
        <fullName evidence="4">Solute-binding protein family 5 domain-containing protein</fullName>
    </recommendedName>
</protein>
<organism evidence="5 6">
    <name type="scientific">Frondihabitans sucicola</name>
    <dbReference type="NCBI Taxonomy" id="1268041"/>
    <lineage>
        <taxon>Bacteria</taxon>
        <taxon>Bacillati</taxon>
        <taxon>Actinomycetota</taxon>
        <taxon>Actinomycetes</taxon>
        <taxon>Micrococcales</taxon>
        <taxon>Microbacteriaceae</taxon>
        <taxon>Frondihabitans</taxon>
    </lineage>
</organism>
<dbReference type="SUPFAM" id="SSF53850">
    <property type="entry name" value="Periplasmic binding protein-like II"/>
    <property type="match status" value="1"/>
</dbReference>
<keyword evidence="3" id="KW-0732">Signal</keyword>
<dbReference type="PANTHER" id="PTHR30290:SF9">
    <property type="entry name" value="OLIGOPEPTIDE-BINDING PROTEIN APPA"/>
    <property type="match status" value="1"/>
</dbReference>
<evidence type="ECO:0000256" key="1">
    <source>
        <dbReference type="ARBA" id="ARBA00005695"/>
    </source>
</evidence>
<dbReference type="InterPro" id="IPR000914">
    <property type="entry name" value="SBP_5_dom"/>
</dbReference>
<evidence type="ECO:0000256" key="3">
    <source>
        <dbReference type="ARBA" id="ARBA00022729"/>
    </source>
</evidence>
<evidence type="ECO:0000259" key="4">
    <source>
        <dbReference type="Pfam" id="PF00496"/>
    </source>
</evidence>
<feature type="domain" description="Solute-binding protein family 5" evidence="4">
    <location>
        <begin position="2"/>
        <end position="242"/>
    </location>
</feature>